<evidence type="ECO:0000256" key="1">
    <source>
        <dbReference type="ARBA" id="ARBA00023015"/>
    </source>
</evidence>
<evidence type="ECO:0000313" key="7">
    <source>
        <dbReference type="Proteomes" id="UP001519343"/>
    </source>
</evidence>
<dbReference type="Pfam" id="PF01418">
    <property type="entry name" value="HTH_6"/>
    <property type="match status" value="1"/>
</dbReference>
<dbReference type="CDD" id="cd05013">
    <property type="entry name" value="SIS_RpiR"/>
    <property type="match status" value="1"/>
</dbReference>
<dbReference type="InterPro" id="IPR035472">
    <property type="entry name" value="RpiR-like_SIS"/>
</dbReference>
<evidence type="ECO:0000313" key="6">
    <source>
        <dbReference type="EMBL" id="MBP1934066.1"/>
    </source>
</evidence>
<dbReference type="InterPro" id="IPR001347">
    <property type="entry name" value="SIS_dom"/>
</dbReference>
<dbReference type="EMBL" id="JAGGKT010000016">
    <property type="protein sequence ID" value="MBP1934066.1"/>
    <property type="molecule type" value="Genomic_DNA"/>
</dbReference>
<dbReference type="Pfam" id="PF01380">
    <property type="entry name" value="SIS"/>
    <property type="match status" value="1"/>
</dbReference>
<gene>
    <name evidence="6" type="ORF">J2Z37_004083</name>
</gene>
<evidence type="ECO:0000256" key="3">
    <source>
        <dbReference type="ARBA" id="ARBA00023163"/>
    </source>
</evidence>
<evidence type="ECO:0000259" key="5">
    <source>
        <dbReference type="PROSITE" id="PS51464"/>
    </source>
</evidence>
<dbReference type="InterPro" id="IPR046348">
    <property type="entry name" value="SIS_dom_sf"/>
</dbReference>
<keyword evidence="7" id="KW-1185">Reference proteome</keyword>
<dbReference type="InterPro" id="IPR036388">
    <property type="entry name" value="WH-like_DNA-bd_sf"/>
</dbReference>
<dbReference type="RefSeq" id="WP_245203995.1">
    <property type="nucleotide sequence ID" value="NZ_JAGGKT010000016.1"/>
</dbReference>
<dbReference type="GO" id="GO:0003677">
    <property type="term" value="F:DNA binding"/>
    <property type="evidence" value="ECO:0007669"/>
    <property type="project" value="UniProtKB-KW"/>
</dbReference>
<dbReference type="PROSITE" id="PS51071">
    <property type="entry name" value="HTH_RPIR"/>
    <property type="match status" value="1"/>
</dbReference>
<accession>A0ABS4GUY3</accession>
<keyword evidence="1" id="KW-0805">Transcription regulation</keyword>
<dbReference type="InterPro" id="IPR009057">
    <property type="entry name" value="Homeodomain-like_sf"/>
</dbReference>
<reference evidence="6 7" key="1">
    <citation type="submission" date="2021-03" db="EMBL/GenBank/DDBJ databases">
        <title>Genomic Encyclopedia of Type Strains, Phase IV (KMG-IV): sequencing the most valuable type-strain genomes for metagenomic binning, comparative biology and taxonomic classification.</title>
        <authorList>
            <person name="Goeker M."/>
        </authorList>
    </citation>
    <scope>NUCLEOTIDE SEQUENCE [LARGE SCALE GENOMIC DNA]</scope>
    <source>
        <strain evidence="6 7">DSM 24738</strain>
    </source>
</reference>
<keyword evidence="2 6" id="KW-0238">DNA-binding</keyword>
<dbReference type="SUPFAM" id="SSF53697">
    <property type="entry name" value="SIS domain"/>
    <property type="match status" value="1"/>
</dbReference>
<dbReference type="Gene3D" id="3.40.50.10490">
    <property type="entry name" value="Glucose-6-phosphate isomerase like protein, domain 1"/>
    <property type="match status" value="1"/>
</dbReference>
<keyword evidence="3" id="KW-0804">Transcription</keyword>
<proteinExistence type="predicted"/>
<dbReference type="Gene3D" id="1.10.10.10">
    <property type="entry name" value="Winged helix-like DNA-binding domain superfamily/Winged helix DNA-binding domain"/>
    <property type="match status" value="1"/>
</dbReference>
<comment type="caution">
    <text evidence="6">The sequence shown here is derived from an EMBL/GenBank/DDBJ whole genome shotgun (WGS) entry which is preliminary data.</text>
</comment>
<evidence type="ECO:0000259" key="4">
    <source>
        <dbReference type="PROSITE" id="PS51071"/>
    </source>
</evidence>
<dbReference type="InterPro" id="IPR047640">
    <property type="entry name" value="RpiR-like"/>
</dbReference>
<sequence length="300" mass="33545">MRQTVVNRGMVKMDRDNVYQYIAEKIPQMSKSQGKIAKYILENTHAVPFFTVAKLAQKVGVSEATVVRFATSLDYSGYPELQQAMQSSVQQQLTTTERLRMSSVAYGGKEQGVYEIFRDDMANIKSTMEKLDEAAFLKAVDLLLHAEKVYISANRSAVSLGVFLQYYLTIVLGNTEQITSVEGIGEQLYKLSERDVVIGISFARYSSSTIEAVAFAKEQGATTIVITDNLLSPLIPHADVILTASSQMPTFLDSFVAPLSLINALITFVGKERMKEVESRLDKLEEVWQRFGVFYDKGRN</sequence>
<dbReference type="SUPFAM" id="SSF46689">
    <property type="entry name" value="Homeodomain-like"/>
    <property type="match status" value="1"/>
</dbReference>
<dbReference type="PROSITE" id="PS51464">
    <property type="entry name" value="SIS"/>
    <property type="match status" value="1"/>
</dbReference>
<evidence type="ECO:0000256" key="2">
    <source>
        <dbReference type="ARBA" id="ARBA00023125"/>
    </source>
</evidence>
<organism evidence="6 7">
    <name type="scientific">Ammoniphilus resinae</name>
    <dbReference type="NCBI Taxonomy" id="861532"/>
    <lineage>
        <taxon>Bacteria</taxon>
        <taxon>Bacillati</taxon>
        <taxon>Bacillota</taxon>
        <taxon>Bacilli</taxon>
        <taxon>Bacillales</taxon>
        <taxon>Paenibacillaceae</taxon>
        <taxon>Aneurinibacillus group</taxon>
        <taxon>Ammoniphilus</taxon>
    </lineage>
</organism>
<dbReference type="Proteomes" id="UP001519343">
    <property type="component" value="Unassembled WGS sequence"/>
</dbReference>
<name>A0ABS4GUY3_9BACL</name>
<feature type="domain" description="HTH rpiR-type" evidence="4">
    <location>
        <begin position="16"/>
        <end position="92"/>
    </location>
</feature>
<dbReference type="PANTHER" id="PTHR30514:SF18">
    <property type="entry name" value="RPIR-FAMILY TRANSCRIPTIONAL REGULATOR"/>
    <property type="match status" value="1"/>
</dbReference>
<feature type="domain" description="SIS" evidence="5">
    <location>
        <begin position="139"/>
        <end position="275"/>
    </location>
</feature>
<protein>
    <submittedName>
        <fullName evidence="6">DNA-binding MurR/RpiR family transcriptional regulator</fullName>
    </submittedName>
</protein>
<dbReference type="InterPro" id="IPR000281">
    <property type="entry name" value="HTH_RpiR"/>
</dbReference>
<dbReference type="PANTHER" id="PTHR30514">
    <property type="entry name" value="GLUCOKINASE"/>
    <property type="match status" value="1"/>
</dbReference>